<name>A0ABR7MNV0_9BACT</name>
<dbReference type="EMBL" id="JACSCY010000017">
    <property type="protein sequence ID" value="MBC6612761.1"/>
    <property type="molecule type" value="Genomic_DNA"/>
</dbReference>
<gene>
    <name evidence="1" type="ORF">H8B15_17695</name>
</gene>
<protein>
    <recommendedName>
        <fullName evidence="3">Nucleotide-diphospho-sugar transferase domain-containing protein</fullName>
    </recommendedName>
</protein>
<dbReference type="RefSeq" id="WP_187320978.1">
    <property type="nucleotide sequence ID" value="NZ_JACSCY010000017.1"/>
</dbReference>
<accession>A0ABR7MNV0</accession>
<evidence type="ECO:0008006" key="3">
    <source>
        <dbReference type="Google" id="ProtNLM"/>
    </source>
</evidence>
<reference evidence="1 2" key="1">
    <citation type="submission" date="2020-08" db="EMBL/GenBank/DDBJ databases">
        <title>Hymenobacter sp.</title>
        <authorList>
            <person name="Kim M.K."/>
        </authorList>
    </citation>
    <scope>NUCLEOTIDE SEQUENCE [LARGE SCALE GENOMIC DNA]</scope>
    <source>
        <strain evidence="1 2">BT507</strain>
    </source>
</reference>
<keyword evidence="2" id="KW-1185">Reference proteome</keyword>
<organism evidence="1 2">
    <name type="scientific">Hymenobacter citatus</name>
    <dbReference type="NCBI Taxonomy" id="2763506"/>
    <lineage>
        <taxon>Bacteria</taxon>
        <taxon>Pseudomonadati</taxon>
        <taxon>Bacteroidota</taxon>
        <taxon>Cytophagia</taxon>
        <taxon>Cytophagales</taxon>
        <taxon>Hymenobacteraceae</taxon>
        <taxon>Hymenobacter</taxon>
    </lineage>
</organism>
<dbReference type="Proteomes" id="UP000622017">
    <property type="component" value="Unassembled WGS sequence"/>
</dbReference>
<comment type="caution">
    <text evidence="1">The sequence shown here is derived from an EMBL/GenBank/DDBJ whole genome shotgun (WGS) entry which is preliminary data.</text>
</comment>
<proteinExistence type="predicted"/>
<evidence type="ECO:0000313" key="1">
    <source>
        <dbReference type="EMBL" id="MBC6612761.1"/>
    </source>
</evidence>
<evidence type="ECO:0000313" key="2">
    <source>
        <dbReference type="Proteomes" id="UP000622017"/>
    </source>
</evidence>
<sequence>MHLLYLVFGTNIKNHFQANFSILSFLQQSKALNGITVVTDAPDFYRHLQGHVAVLPIDETRLREWKGEFDFFWRIKIKALEYVAQQRPGSALLYLDSDTFLYGSLPQMQAALADGQAFMHEAEGKLATLPSKTEQRMWQQVRQQTFGGIQMHEQHTMWNAGVVGIPAAQATETIALALRICDDMSRQQVTPRLIEQFALSVALAEMGPLQAASPYIGHYWSTKEEWNEAITAFLLESHLYQRSIADEVAAMATFEYRTIPIKKRVKSTQGRLEKLVRRLFPPQNITYIKPTE</sequence>